<evidence type="ECO:0000313" key="1">
    <source>
        <dbReference type="EMBL" id="RHG30714.1"/>
    </source>
</evidence>
<protein>
    <submittedName>
        <fullName evidence="1">UPF0175 family protein</fullName>
    </submittedName>
</protein>
<evidence type="ECO:0000313" key="2">
    <source>
        <dbReference type="Proteomes" id="UP000284051"/>
    </source>
</evidence>
<proteinExistence type="predicted"/>
<dbReference type="Proteomes" id="UP000284051">
    <property type="component" value="Unassembled WGS sequence"/>
</dbReference>
<dbReference type="EMBL" id="QRID01000001">
    <property type="protein sequence ID" value="RHG30714.1"/>
    <property type="molecule type" value="Genomic_DNA"/>
</dbReference>
<dbReference type="Pfam" id="PF03683">
    <property type="entry name" value="UPF0175"/>
    <property type="match status" value="1"/>
</dbReference>
<name>A0A3R6DMI0_9FIRM</name>
<reference evidence="1 2" key="1">
    <citation type="submission" date="2018-08" db="EMBL/GenBank/DDBJ databases">
        <title>A genome reference for cultivated species of the human gut microbiota.</title>
        <authorList>
            <person name="Zou Y."/>
            <person name="Xue W."/>
            <person name="Luo G."/>
        </authorList>
    </citation>
    <scope>NUCLEOTIDE SEQUENCE [LARGE SCALE GENOMIC DNA]</scope>
    <source>
        <strain evidence="1 2">AM22-21LB</strain>
    </source>
</reference>
<accession>A0A3R6DMI0</accession>
<comment type="caution">
    <text evidence="1">The sequence shown here is derived from an EMBL/GenBank/DDBJ whole genome shotgun (WGS) entry which is preliminary data.</text>
</comment>
<gene>
    <name evidence="1" type="ORF">DW264_00210</name>
</gene>
<dbReference type="RefSeq" id="WP_118771769.1">
    <property type="nucleotide sequence ID" value="NZ_QRID01000001.1"/>
</dbReference>
<sequence length="105" mass="11913">MKEKMKNNYMDTGNIDVTISEELIPYLCALKEGKNIRDKLILSAVIGLFVSKSVTLEKAAELVGKNVWDFIDILKYYGIPWGDYTETDLQMDELTLEKLAGGVYE</sequence>
<dbReference type="InterPro" id="IPR005368">
    <property type="entry name" value="UPF0175"/>
</dbReference>
<organism evidence="1 2">
    <name type="scientific">Roseburia intestinalis</name>
    <dbReference type="NCBI Taxonomy" id="166486"/>
    <lineage>
        <taxon>Bacteria</taxon>
        <taxon>Bacillati</taxon>
        <taxon>Bacillota</taxon>
        <taxon>Clostridia</taxon>
        <taxon>Lachnospirales</taxon>
        <taxon>Lachnospiraceae</taxon>
        <taxon>Roseburia</taxon>
    </lineage>
</organism>
<dbReference type="AlphaFoldDB" id="A0A3R6DMI0"/>